<accession>A0ABY4I3L2</accession>
<keyword evidence="1" id="KW-0472">Membrane</keyword>
<feature type="transmembrane region" description="Helical" evidence="1">
    <location>
        <begin position="159"/>
        <end position="179"/>
    </location>
</feature>
<sequence>MPKSFYDLDYDIEVNEKRDASLKEEYDKILGKVSNILIVYSGVSVFLIAICKDFFTPPVNGWYLLSLGIFVLCFIISFAYTILFLYPKNTPVLAPPKEYYTDLRSQLEAALPTHPAAPTQAEKEQIDVQLKTAYITELEDAIDINTDLVTKKQAHYFKAFKFAIFCIFPFFVCMVFHLLKPDEPTSVKIVDSNKSSILVIDTVKVLEVSSHIDSTLKSQLKANKK</sequence>
<dbReference type="RefSeq" id="WP_247812856.1">
    <property type="nucleotide sequence ID" value="NZ_CP095855.1"/>
</dbReference>
<gene>
    <name evidence="2" type="ORF">MYF79_05155</name>
</gene>
<proteinExistence type="predicted"/>
<name>A0ABY4I3L2_CHIFI</name>
<evidence type="ECO:0000313" key="2">
    <source>
        <dbReference type="EMBL" id="UPK70684.1"/>
    </source>
</evidence>
<feature type="transmembrane region" description="Helical" evidence="1">
    <location>
        <begin position="29"/>
        <end position="50"/>
    </location>
</feature>
<feature type="transmembrane region" description="Helical" evidence="1">
    <location>
        <begin position="62"/>
        <end position="86"/>
    </location>
</feature>
<reference evidence="2 3" key="1">
    <citation type="submission" date="2022-04" db="EMBL/GenBank/DDBJ databases">
        <title>The arsenic-methylating capacity of Chitinophaga filiformis YT5 during chitin decomposition.</title>
        <authorList>
            <person name="Chen G."/>
            <person name="Liang Y."/>
        </authorList>
    </citation>
    <scope>NUCLEOTIDE SEQUENCE [LARGE SCALE GENOMIC DNA]</scope>
    <source>
        <strain evidence="2 3">YT5</strain>
    </source>
</reference>
<keyword evidence="3" id="KW-1185">Reference proteome</keyword>
<dbReference type="Proteomes" id="UP000830198">
    <property type="component" value="Chromosome"/>
</dbReference>
<dbReference type="EMBL" id="CP095855">
    <property type="protein sequence ID" value="UPK70684.1"/>
    <property type="molecule type" value="Genomic_DNA"/>
</dbReference>
<keyword evidence="1" id="KW-0812">Transmembrane</keyword>
<protein>
    <recommendedName>
        <fullName evidence="4">Holin-X, holin superfamily III</fullName>
    </recommendedName>
</protein>
<evidence type="ECO:0000313" key="3">
    <source>
        <dbReference type="Proteomes" id="UP000830198"/>
    </source>
</evidence>
<evidence type="ECO:0008006" key="4">
    <source>
        <dbReference type="Google" id="ProtNLM"/>
    </source>
</evidence>
<organism evidence="2 3">
    <name type="scientific">Chitinophaga filiformis</name>
    <name type="common">Myxococcus filiformis</name>
    <name type="synonym">Flexibacter filiformis</name>
    <dbReference type="NCBI Taxonomy" id="104663"/>
    <lineage>
        <taxon>Bacteria</taxon>
        <taxon>Pseudomonadati</taxon>
        <taxon>Bacteroidota</taxon>
        <taxon>Chitinophagia</taxon>
        <taxon>Chitinophagales</taxon>
        <taxon>Chitinophagaceae</taxon>
        <taxon>Chitinophaga</taxon>
    </lineage>
</organism>
<evidence type="ECO:0000256" key="1">
    <source>
        <dbReference type="SAM" id="Phobius"/>
    </source>
</evidence>
<keyword evidence="1" id="KW-1133">Transmembrane helix</keyword>